<reference evidence="1" key="1">
    <citation type="submission" date="2019-11" db="EMBL/GenBank/DDBJ databases">
        <title>Nori genome reveals adaptations in red seaweeds to the harsh intertidal environment.</title>
        <authorList>
            <person name="Wang D."/>
            <person name="Mao Y."/>
        </authorList>
    </citation>
    <scope>NUCLEOTIDE SEQUENCE</scope>
    <source>
        <tissue evidence="1">Gametophyte</tissue>
    </source>
</reference>
<dbReference type="Proteomes" id="UP000798662">
    <property type="component" value="Chromosome 3"/>
</dbReference>
<proteinExistence type="predicted"/>
<evidence type="ECO:0000313" key="2">
    <source>
        <dbReference type="Proteomes" id="UP000798662"/>
    </source>
</evidence>
<sequence>MAASRAGVPAESLAAEGAINGVVGGVTSSDGGAAAPSLDAKAVGEGAGANLLGSDGSDVSDSGRGPFRLARNTARVALDADADADAGGGVAPSAAAAAAAAPALANGADSSCGGSPPRSAADGDASGGRPAGDGAAPSCHPSRLRGLFLRRSAPAPAAAGDAGGVDAGAAVPFFSAPGGSPPADGASGGGPVDGTRPPPRPEGGAGVSVPDLGHLALATAAAAAAADGGGGPSSAGTPGGAVVGTTATAALPPSRSPPTVAAGIGATAAASADEADAVDAVGATATSAAAVGGIARLVFGCLGGAVGGDSGGRAEAAASLASNLVEVAAAASAAAAAAAAADEEESATPLGLAVANGHHDMVRVVIVWGATPGSRWRNGAAASLARRRRDGGVMVALLAVREPSSASADSFGRADEAADGPPGCGCGDGGGADKDSPARQLQAAYRGFLKDPDSLTLAAVKAELLYPGRVRCFASLLAAHAILALAADTGVVATTHPSATVTAADAYGGAVGIPDAAGAAQKDGWFADVYHEPFYVLAPDEVALGVGVVRDAACGGYWSVTTWLSSTRPTTSPPG</sequence>
<keyword evidence="2" id="KW-1185">Reference proteome</keyword>
<evidence type="ECO:0000313" key="1">
    <source>
        <dbReference type="EMBL" id="KAK1869029.1"/>
    </source>
</evidence>
<name>A0ACC3CFG2_PYRYE</name>
<comment type="caution">
    <text evidence="1">The sequence shown here is derived from an EMBL/GenBank/DDBJ whole genome shotgun (WGS) entry which is preliminary data.</text>
</comment>
<gene>
    <name evidence="1" type="ORF">I4F81_011511</name>
</gene>
<dbReference type="EMBL" id="CM020620">
    <property type="protein sequence ID" value="KAK1869029.1"/>
    <property type="molecule type" value="Genomic_DNA"/>
</dbReference>
<accession>A0ACC3CFG2</accession>
<organism evidence="1 2">
    <name type="scientific">Pyropia yezoensis</name>
    <name type="common">Susabi-nori</name>
    <name type="synonym">Porphyra yezoensis</name>
    <dbReference type="NCBI Taxonomy" id="2788"/>
    <lineage>
        <taxon>Eukaryota</taxon>
        <taxon>Rhodophyta</taxon>
        <taxon>Bangiophyceae</taxon>
        <taxon>Bangiales</taxon>
        <taxon>Bangiaceae</taxon>
        <taxon>Pyropia</taxon>
    </lineage>
</organism>
<protein>
    <submittedName>
        <fullName evidence="1">Uncharacterized protein</fullName>
    </submittedName>
</protein>